<dbReference type="InterPro" id="IPR000835">
    <property type="entry name" value="HTH_MarR-typ"/>
</dbReference>
<accession>A0A1B9R0C8</accession>
<dbReference type="Gene3D" id="1.10.10.10">
    <property type="entry name" value="Winged helix-like DNA-binding domain superfamily/Winged helix DNA-binding domain"/>
    <property type="match status" value="1"/>
</dbReference>
<dbReference type="SMART" id="SM00347">
    <property type="entry name" value="HTH_MARR"/>
    <property type="match status" value="1"/>
</dbReference>
<dbReference type="Pfam" id="PF12802">
    <property type="entry name" value="MarR_2"/>
    <property type="match status" value="1"/>
</dbReference>
<dbReference type="PROSITE" id="PS50995">
    <property type="entry name" value="HTH_MARR_2"/>
    <property type="match status" value="1"/>
</dbReference>
<dbReference type="AlphaFoldDB" id="A0A1B9R0C8"/>
<keyword evidence="3" id="KW-1185">Reference proteome</keyword>
<sequence length="182" mass="20907">MIWQVSILNEHIVRVSNDVLSSFNIAGGTNVNARKQSEAQLMVHLGIVRQLIATREAKLFADMPLNPSQFGVLNHFTHNPKRSWTVTELVNVMEMNQPGITKIVTVLVDKDLLESISDSQDKRRRHLKITDKGLILCQEIMNALLPNISHVFESWEDDELEEMKGHIHKLMRWLDDNRDSFA</sequence>
<evidence type="ECO:0000313" key="3">
    <source>
        <dbReference type="Proteomes" id="UP000093173"/>
    </source>
</evidence>
<gene>
    <name evidence="2" type="ORF">A6E14_07690</name>
</gene>
<dbReference type="EMBL" id="MAJZ01000377">
    <property type="protein sequence ID" value="OCH77363.1"/>
    <property type="molecule type" value="Genomic_DNA"/>
</dbReference>
<dbReference type="InterPro" id="IPR036388">
    <property type="entry name" value="WH-like_DNA-bd_sf"/>
</dbReference>
<proteinExistence type="predicted"/>
<comment type="caution">
    <text evidence="2">The sequence shown here is derived from an EMBL/GenBank/DDBJ whole genome shotgun (WGS) entry which is preliminary data.</text>
</comment>
<dbReference type="GO" id="GO:0003700">
    <property type="term" value="F:DNA-binding transcription factor activity"/>
    <property type="evidence" value="ECO:0007669"/>
    <property type="project" value="InterPro"/>
</dbReference>
<dbReference type="PANTHER" id="PTHR33164">
    <property type="entry name" value="TRANSCRIPTIONAL REGULATOR, MARR FAMILY"/>
    <property type="match status" value="1"/>
</dbReference>
<evidence type="ECO:0000259" key="1">
    <source>
        <dbReference type="PROSITE" id="PS50995"/>
    </source>
</evidence>
<name>A0A1B9R0C8_9VIBR</name>
<protein>
    <recommendedName>
        <fullName evidence="1">HTH marR-type domain-containing protein</fullName>
    </recommendedName>
</protein>
<dbReference type="PANTHER" id="PTHR33164:SF43">
    <property type="entry name" value="HTH-TYPE TRANSCRIPTIONAL REPRESSOR YETL"/>
    <property type="match status" value="1"/>
</dbReference>
<reference evidence="3" key="1">
    <citation type="submission" date="2016-06" db="EMBL/GenBank/DDBJ databases">
        <authorList>
            <person name="Hehemann J.-H."/>
            <person name="Arevalo P."/>
            <person name="Datta M.S."/>
            <person name="Polz M.F."/>
        </authorList>
    </citation>
    <scope>NUCLEOTIDE SEQUENCE [LARGE SCALE GENOMIC DNA]</scope>
    <source>
        <strain evidence="3">9CSC122</strain>
    </source>
</reference>
<dbReference type="InterPro" id="IPR039422">
    <property type="entry name" value="MarR/SlyA-like"/>
</dbReference>
<evidence type="ECO:0000313" key="2">
    <source>
        <dbReference type="EMBL" id="OCH77363.1"/>
    </source>
</evidence>
<dbReference type="Proteomes" id="UP000093173">
    <property type="component" value="Unassembled WGS sequence"/>
</dbReference>
<organism evidence="2 3">
    <name type="scientific">Vibrio genomosp. F10</name>
    <dbReference type="NCBI Taxonomy" id="723171"/>
    <lineage>
        <taxon>Bacteria</taxon>
        <taxon>Pseudomonadati</taxon>
        <taxon>Pseudomonadota</taxon>
        <taxon>Gammaproteobacteria</taxon>
        <taxon>Vibrionales</taxon>
        <taxon>Vibrionaceae</taxon>
        <taxon>Vibrio</taxon>
    </lineage>
</organism>
<feature type="domain" description="HTH marR-type" evidence="1">
    <location>
        <begin position="38"/>
        <end position="172"/>
    </location>
</feature>
<dbReference type="InterPro" id="IPR036390">
    <property type="entry name" value="WH_DNA-bd_sf"/>
</dbReference>
<dbReference type="SUPFAM" id="SSF46785">
    <property type="entry name" value="Winged helix' DNA-binding domain"/>
    <property type="match status" value="1"/>
</dbReference>
<dbReference type="PRINTS" id="PR00598">
    <property type="entry name" value="HTHMARR"/>
</dbReference>
<dbReference type="GO" id="GO:0006950">
    <property type="term" value="P:response to stress"/>
    <property type="evidence" value="ECO:0007669"/>
    <property type="project" value="TreeGrafter"/>
</dbReference>